<sequence>MIKLQGHDINGIIMIGYLTAIIRVVLGICGIILTCNTMKMKINNRANFMSVCALSISVFAILQLWVYVNQSNSMYLREMNNKCKWMMESLQIISLIICSNYIDESNSIKVWRKVYAAIYKLGVLFVLSPYGMTFKTLNDSEGITTGKIISISCMLLISIAYIMSYKQIKALSPFERKIINALFGIKIILNALAGFHIVHYHFCIYAIYYIAQTIFSLLIIIYIDELTLSITWKKIDLGVKNKNEEAIRGYIEQRTLVTAASEIQ</sequence>
<dbReference type="Proteomes" id="UP000824229">
    <property type="component" value="Unassembled WGS sequence"/>
</dbReference>
<keyword evidence="1" id="KW-1133">Transmembrane helix</keyword>
<organism evidence="2 3">
    <name type="scientific">Candidatus Cellulosilyticum pullistercoris</name>
    <dbReference type="NCBI Taxonomy" id="2838521"/>
    <lineage>
        <taxon>Bacteria</taxon>
        <taxon>Bacillati</taxon>
        <taxon>Bacillota</taxon>
        <taxon>Clostridia</taxon>
        <taxon>Lachnospirales</taxon>
        <taxon>Cellulosilyticaceae</taxon>
        <taxon>Cellulosilyticum</taxon>
    </lineage>
</organism>
<gene>
    <name evidence="2" type="ORF">H9872_09690</name>
</gene>
<keyword evidence="1" id="KW-0472">Membrane</keyword>
<accession>A0A9E2KE32</accession>
<feature type="non-terminal residue" evidence="2">
    <location>
        <position position="264"/>
    </location>
</feature>
<reference evidence="2" key="1">
    <citation type="journal article" date="2021" name="PeerJ">
        <title>Extensive microbial diversity within the chicken gut microbiome revealed by metagenomics and culture.</title>
        <authorList>
            <person name="Gilroy R."/>
            <person name="Ravi A."/>
            <person name="Getino M."/>
            <person name="Pursley I."/>
            <person name="Horton D.L."/>
            <person name="Alikhan N.F."/>
            <person name="Baker D."/>
            <person name="Gharbi K."/>
            <person name="Hall N."/>
            <person name="Watson M."/>
            <person name="Adriaenssens E.M."/>
            <person name="Foster-Nyarko E."/>
            <person name="Jarju S."/>
            <person name="Secka A."/>
            <person name="Antonio M."/>
            <person name="Oren A."/>
            <person name="Chaudhuri R.R."/>
            <person name="La Ragione R."/>
            <person name="Hildebrand F."/>
            <person name="Pallen M.J."/>
        </authorList>
    </citation>
    <scope>NUCLEOTIDE SEQUENCE</scope>
    <source>
        <strain evidence="2">B5-657</strain>
    </source>
</reference>
<proteinExistence type="predicted"/>
<keyword evidence="1" id="KW-0812">Transmembrane</keyword>
<feature type="transmembrane region" description="Helical" evidence="1">
    <location>
        <begin position="204"/>
        <end position="223"/>
    </location>
</feature>
<reference evidence="2" key="2">
    <citation type="submission" date="2021-04" db="EMBL/GenBank/DDBJ databases">
        <authorList>
            <person name="Gilroy R."/>
        </authorList>
    </citation>
    <scope>NUCLEOTIDE SEQUENCE</scope>
    <source>
        <strain evidence="2">B5-657</strain>
    </source>
</reference>
<feature type="transmembrane region" description="Helical" evidence="1">
    <location>
        <begin position="46"/>
        <end position="65"/>
    </location>
</feature>
<feature type="transmembrane region" description="Helical" evidence="1">
    <location>
        <begin position="114"/>
        <end position="132"/>
    </location>
</feature>
<feature type="transmembrane region" description="Helical" evidence="1">
    <location>
        <begin position="177"/>
        <end position="198"/>
    </location>
</feature>
<feature type="transmembrane region" description="Helical" evidence="1">
    <location>
        <begin position="85"/>
        <end position="102"/>
    </location>
</feature>
<comment type="caution">
    <text evidence="2">The sequence shown here is derived from an EMBL/GenBank/DDBJ whole genome shotgun (WGS) entry which is preliminary data.</text>
</comment>
<dbReference type="AlphaFoldDB" id="A0A9E2KE32"/>
<feature type="transmembrane region" description="Helical" evidence="1">
    <location>
        <begin position="144"/>
        <end position="165"/>
    </location>
</feature>
<dbReference type="EMBL" id="JAHLFQ010000227">
    <property type="protein sequence ID" value="MBU3805011.1"/>
    <property type="molecule type" value="Genomic_DNA"/>
</dbReference>
<protein>
    <submittedName>
        <fullName evidence="2">Uncharacterized protein</fullName>
    </submittedName>
</protein>
<name>A0A9E2KE32_9FIRM</name>
<evidence type="ECO:0000313" key="2">
    <source>
        <dbReference type="EMBL" id="MBU3805011.1"/>
    </source>
</evidence>
<feature type="transmembrane region" description="Helical" evidence="1">
    <location>
        <begin position="12"/>
        <end position="34"/>
    </location>
</feature>
<evidence type="ECO:0000256" key="1">
    <source>
        <dbReference type="SAM" id="Phobius"/>
    </source>
</evidence>
<evidence type="ECO:0000313" key="3">
    <source>
        <dbReference type="Proteomes" id="UP000824229"/>
    </source>
</evidence>